<feature type="domain" description="Sulfite reductase [NADPH] flavoprotein alpha-component-like FAD-binding" evidence="7">
    <location>
        <begin position="4"/>
        <end position="162"/>
    </location>
</feature>
<keyword evidence="3" id="KW-0274">FAD</keyword>
<dbReference type="InterPro" id="IPR017938">
    <property type="entry name" value="Riboflavin_synthase-like_b-brl"/>
</dbReference>
<dbReference type="InterPro" id="IPR023173">
    <property type="entry name" value="NADPH_Cyt_P450_Rdtase_alpha"/>
</dbReference>
<sequence>MLSIAVLPENPDDLVQWFAERLGVGDQLQSHVTFIRSCAEGKAVKKPFPTPCSVQVALSLYCDLCTLHRACCKRLAPFVRDEADSAALQTLLQDREAFQILADGRMSMRDFFELFMPSAEIDFSAFVQLCQRQKNRPYTIASSSKEDPNRIAICVSLVQEEAKSPEAALKDLADRGIRIPRADAFLQKLGETAVKPRRFRGLCSEMLCTRTTCGAKHWIYARASTFRLPRRTTTPIVMVGAGTGLAPFRGFVREFRAESGCRTKTVLFFGCTKRDEDFIYKEELCEAVEMKPPALKELITAFSREQKEKVYVQHKLKEKSAEVKQMIADGGYIYVCGATSMGKQVRDELELALGSADYLERLKTEQRYVEELW</sequence>
<protein>
    <recommendedName>
        <fullName evidence="5">NADPH--hemoprotein reductase</fullName>
        <ecNumber evidence="5">1.6.2.4</ecNumber>
    </recommendedName>
</protein>
<evidence type="ECO:0000313" key="8">
    <source>
        <dbReference type="EMBL" id="OLP84667.1"/>
    </source>
</evidence>
<evidence type="ECO:0000313" key="9">
    <source>
        <dbReference type="Proteomes" id="UP000186817"/>
    </source>
</evidence>
<comment type="caution">
    <text evidence="8">The sequence shown here is derived from an EMBL/GenBank/DDBJ whole genome shotgun (WGS) entry which is preliminary data.</text>
</comment>
<evidence type="ECO:0000256" key="4">
    <source>
        <dbReference type="ARBA" id="ARBA00023002"/>
    </source>
</evidence>
<dbReference type="Pfam" id="PF00175">
    <property type="entry name" value="NAD_binding_1"/>
    <property type="match status" value="1"/>
</dbReference>
<proteinExistence type="predicted"/>
<dbReference type="InterPro" id="IPR003097">
    <property type="entry name" value="CysJ-like_FAD-binding"/>
</dbReference>
<reference evidence="8 9" key="1">
    <citation type="submission" date="2016-02" db="EMBL/GenBank/DDBJ databases">
        <title>Genome analysis of coral dinoflagellate symbionts highlights evolutionary adaptations to a symbiotic lifestyle.</title>
        <authorList>
            <person name="Aranda M."/>
            <person name="Li Y."/>
            <person name="Liew Y.J."/>
            <person name="Baumgarten S."/>
            <person name="Simakov O."/>
            <person name="Wilson M."/>
            <person name="Piel J."/>
            <person name="Ashoor H."/>
            <person name="Bougouffa S."/>
            <person name="Bajic V.B."/>
            <person name="Ryu T."/>
            <person name="Ravasi T."/>
            <person name="Bayer T."/>
            <person name="Micklem G."/>
            <person name="Kim H."/>
            <person name="Bhak J."/>
            <person name="Lajeunesse T.C."/>
            <person name="Voolstra C.R."/>
        </authorList>
    </citation>
    <scope>NUCLEOTIDE SEQUENCE [LARGE SCALE GENOMIC DNA]</scope>
    <source>
        <strain evidence="8 9">CCMP2467</strain>
    </source>
</reference>
<dbReference type="GO" id="GO:0010181">
    <property type="term" value="F:FMN binding"/>
    <property type="evidence" value="ECO:0007669"/>
    <property type="project" value="TreeGrafter"/>
</dbReference>
<accession>A0A1Q9CP72</accession>
<dbReference type="GO" id="GO:0005829">
    <property type="term" value="C:cytosol"/>
    <property type="evidence" value="ECO:0007669"/>
    <property type="project" value="TreeGrafter"/>
</dbReference>
<keyword evidence="4" id="KW-0560">Oxidoreductase</keyword>
<organism evidence="8 9">
    <name type="scientific">Symbiodinium microadriaticum</name>
    <name type="common">Dinoflagellate</name>
    <name type="synonym">Zooxanthella microadriatica</name>
    <dbReference type="NCBI Taxonomy" id="2951"/>
    <lineage>
        <taxon>Eukaryota</taxon>
        <taxon>Sar</taxon>
        <taxon>Alveolata</taxon>
        <taxon>Dinophyceae</taxon>
        <taxon>Suessiales</taxon>
        <taxon>Symbiodiniaceae</taxon>
        <taxon>Symbiodinium</taxon>
    </lineage>
</organism>
<dbReference type="InterPro" id="IPR001709">
    <property type="entry name" value="Flavoprot_Pyr_Nucl_cyt_Rdtase"/>
</dbReference>
<name>A0A1Q9CP72_SYMMI</name>
<gene>
    <name evidence="8" type="primary">Por</name>
    <name evidence="8" type="ORF">AK812_SmicGene34440</name>
</gene>
<keyword evidence="2" id="KW-0285">Flavoprotein</keyword>
<dbReference type="Gene3D" id="1.20.990.10">
    <property type="entry name" value="NADPH-cytochrome p450 Reductase, Chain A, domain 3"/>
    <property type="match status" value="1"/>
</dbReference>
<dbReference type="Proteomes" id="UP000186817">
    <property type="component" value="Unassembled WGS sequence"/>
</dbReference>
<evidence type="ECO:0000259" key="6">
    <source>
        <dbReference type="Pfam" id="PF00175"/>
    </source>
</evidence>
<dbReference type="EC" id="1.6.2.4" evidence="5"/>
<dbReference type="InterPro" id="IPR001433">
    <property type="entry name" value="OxRdtase_FAD/NAD-bd"/>
</dbReference>
<dbReference type="PANTHER" id="PTHR19384:SF17">
    <property type="entry name" value="NADPH--CYTOCHROME P450 REDUCTASE"/>
    <property type="match status" value="1"/>
</dbReference>
<evidence type="ECO:0000256" key="3">
    <source>
        <dbReference type="ARBA" id="ARBA00022827"/>
    </source>
</evidence>
<dbReference type="InterPro" id="IPR039261">
    <property type="entry name" value="FNR_nucleotide-bd"/>
</dbReference>
<keyword evidence="9" id="KW-1185">Reference proteome</keyword>
<dbReference type="SUPFAM" id="SSF52343">
    <property type="entry name" value="Ferredoxin reductase-like, C-terminal NADP-linked domain"/>
    <property type="match status" value="1"/>
</dbReference>
<dbReference type="AlphaFoldDB" id="A0A1Q9CP72"/>
<comment type="cofactor">
    <cofactor evidence="1">
        <name>FAD</name>
        <dbReference type="ChEBI" id="CHEBI:57692"/>
    </cofactor>
</comment>
<dbReference type="PANTHER" id="PTHR19384">
    <property type="entry name" value="NITRIC OXIDE SYNTHASE-RELATED"/>
    <property type="match status" value="1"/>
</dbReference>
<dbReference type="Gene3D" id="3.40.50.80">
    <property type="entry name" value="Nucleotide-binding domain of ferredoxin-NADP reductase (FNR) module"/>
    <property type="match status" value="1"/>
</dbReference>
<dbReference type="GO" id="GO:0050660">
    <property type="term" value="F:flavin adenine dinucleotide binding"/>
    <property type="evidence" value="ECO:0007669"/>
    <property type="project" value="TreeGrafter"/>
</dbReference>
<dbReference type="Gene3D" id="2.40.30.10">
    <property type="entry name" value="Translation factors"/>
    <property type="match status" value="1"/>
</dbReference>
<evidence type="ECO:0000259" key="7">
    <source>
        <dbReference type="Pfam" id="PF00667"/>
    </source>
</evidence>
<dbReference type="PRINTS" id="PR00371">
    <property type="entry name" value="FPNCR"/>
</dbReference>
<evidence type="ECO:0000256" key="5">
    <source>
        <dbReference type="ARBA" id="ARBA00023797"/>
    </source>
</evidence>
<dbReference type="OrthoDB" id="1688044at2759"/>
<dbReference type="OMA" id="NRIAICV"/>
<dbReference type="EMBL" id="LSRX01001025">
    <property type="protein sequence ID" value="OLP84667.1"/>
    <property type="molecule type" value="Genomic_DNA"/>
</dbReference>
<evidence type="ECO:0000256" key="2">
    <source>
        <dbReference type="ARBA" id="ARBA00022630"/>
    </source>
</evidence>
<dbReference type="SUPFAM" id="SSF63380">
    <property type="entry name" value="Riboflavin synthase domain-like"/>
    <property type="match status" value="1"/>
</dbReference>
<dbReference type="GO" id="GO:0003958">
    <property type="term" value="F:NADPH-hemoprotein reductase activity"/>
    <property type="evidence" value="ECO:0007669"/>
    <property type="project" value="UniProtKB-EC"/>
</dbReference>
<evidence type="ECO:0000256" key="1">
    <source>
        <dbReference type="ARBA" id="ARBA00001974"/>
    </source>
</evidence>
<feature type="domain" description="Oxidoreductase FAD/NAD(P)-binding" evidence="6">
    <location>
        <begin position="238"/>
        <end position="346"/>
    </location>
</feature>
<dbReference type="Pfam" id="PF00667">
    <property type="entry name" value="FAD_binding_1"/>
    <property type="match status" value="1"/>
</dbReference>